<keyword evidence="3" id="KW-1185">Reference proteome</keyword>
<feature type="region of interest" description="Disordered" evidence="1">
    <location>
        <begin position="24"/>
        <end position="111"/>
    </location>
</feature>
<gene>
    <name evidence="2" type="ORF">PoB_005016800</name>
</gene>
<protein>
    <submittedName>
        <fullName evidence="2">cAMP-dependent protein kinase type i-alpha regulatory subunit</fullName>
    </submittedName>
</protein>
<organism evidence="2 3">
    <name type="scientific">Plakobranchus ocellatus</name>
    <dbReference type="NCBI Taxonomy" id="259542"/>
    <lineage>
        <taxon>Eukaryota</taxon>
        <taxon>Metazoa</taxon>
        <taxon>Spiralia</taxon>
        <taxon>Lophotrochozoa</taxon>
        <taxon>Mollusca</taxon>
        <taxon>Gastropoda</taxon>
        <taxon>Heterobranchia</taxon>
        <taxon>Euthyneura</taxon>
        <taxon>Panpulmonata</taxon>
        <taxon>Sacoglossa</taxon>
        <taxon>Placobranchoidea</taxon>
        <taxon>Plakobranchidae</taxon>
        <taxon>Plakobranchus</taxon>
    </lineage>
</organism>
<feature type="compositionally biased region" description="Acidic residues" evidence="1">
    <location>
        <begin position="38"/>
        <end position="58"/>
    </location>
</feature>
<feature type="compositionally biased region" description="Gly residues" evidence="1">
    <location>
        <begin position="27"/>
        <end position="37"/>
    </location>
</feature>
<name>A0AAV4BVP2_9GAST</name>
<evidence type="ECO:0000313" key="3">
    <source>
        <dbReference type="Proteomes" id="UP000735302"/>
    </source>
</evidence>
<comment type="caution">
    <text evidence="2">The sequence shown here is derived from an EMBL/GenBank/DDBJ whole genome shotgun (WGS) entry which is preliminary data.</text>
</comment>
<accession>A0AAV4BVP2</accession>
<feature type="compositionally biased region" description="Low complexity" evidence="1">
    <location>
        <begin position="62"/>
        <end position="72"/>
    </location>
</feature>
<sequence>MGRSQNYWISRPNLTTVQDIALLDSYSGGGCGSGVDSGGDEEDDDDDKVDDDDDDDHDNNDNDCNNRTIAENAAKEKSKSATPPSDEKEDDAASTPPMHPAMTKRVRRGAVSAEVYREEDAAQYVKKVRLYLEEVG</sequence>
<dbReference type="AlphaFoldDB" id="A0AAV4BVP2"/>
<evidence type="ECO:0000313" key="2">
    <source>
        <dbReference type="EMBL" id="GFO23663.1"/>
    </source>
</evidence>
<dbReference type="Proteomes" id="UP000735302">
    <property type="component" value="Unassembled WGS sequence"/>
</dbReference>
<proteinExistence type="predicted"/>
<reference evidence="2 3" key="1">
    <citation type="journal article" date="2021" name="Elife">
        <title>Chloroplast acquisition without the gene transfer in kleptoplastic sea slugs, Plakobranchus ocellatus.</title>
        <authorList>
            <person name="Maeda T."/>
            <person name="Takahashi S."/>
            <person name="Yoshida T."/>
            <person name="Shimamura S."/>
            <person name="Takaki Y."/>
            <person name="Nagai Y."/>
            <person name="Toyoda A."/>
            <person name="Suzuki Y."/>
            <person name="Arimoto A."/>
            <person name="Ishii H."/>
            <person name="Satoh N."/>
            <person name="Nishiyama T."/>
            <person name="Hasebe M."/>
            <person name="Maruyama T."/>
            <person name="Minagawa J."/>
            <person name="Obokata J."/>
            <person name="Shigenobu S."/>
        </authorList>
    </citation>
    <scope>NUCLEOTIDE SEQUENCE [LARGE SCALE GENOMIC DNA]</scope>
</reference>
<evidence type="ECO:0000256" key="1">
    <source>
        <dbReference type="SAM" id="MobiDB-lite"/>
    </source>
</evidence>
<dbReference type="EMBL" id="BLXT01005511">
    <property type="protein sequence ID" value="GFO23663.1"/>
    <property type="molecule type" value="Genomic_DNA"/>
</dbReference>